<dbReference type="PANTHER" id="PTHR21581:SF6">
    <property type="entry name" value="TRAFFICKING PROTEIN PARTICLE COMPLEX SUBUNIT 12"/>
    <property type="match status" value="1"/>
</dbReference>
<dbReference type="GO" id="GO:0009002">
    <property type="term" value="F:serine-type D-Ala-D-Ala carboxypeptidase activity"/>
    <property type="evidence" value="ECO:0007669"/>
    <property type="project" value="InterPro"/>
</dbReference>
<keyword evidence="5" id="KW-0573">Peptidoglycan synthesis</keyword>
<evidence type="ECO:0000259" key="10">
    <source>
        <dbReference type="Pfam" id="PF00768"/>
    </source>
</evidence>
<gene>
    <name evidence="11" type="ORF">A2806_00295</name>
</gene>
<dbReference type="PRINTS" id="PR00725">
    <property type="entry name" value="DADACBPTASE1"/>
</dbReference>
<keyword evidence="2" id="KW-0732">Signal</keyword>
<dbReference type="PANTHER" id="PTHR21581">
    <property type="entry name" value="D-ALANYL-D-ALANINE CARBOXYPEPTIDASE"/>
    <property type="match status" value="1"/>
</dbReference>
<dbReference type="GO" id="GO:0009252">
    <property type="term" value="P:peptidoglycan biosynthetic process"/>
    <property type="evidence" value="ECO:0007669"/>
    <property type="project" value="UniProtKB-KW"/>
</dbReference>
<comment type="similarity">
    <text evidence="1 9">Belongs to the peptidase S11 family.</text>
</comment>
<organism evidence="11 12">
    <name type="scientific">Candidatus Terrybacteria bacterium RIFCSPHIGHO2_01_FULL_48_17</name>
    <dbReference type="NCBI Taxonomy" id="1802362"/>
    <lineage>
        <taxon>Bacteria</taxon>
        <taxon>Candidatus Terryibacteriota</taxon>
    </lineage>
</organism>
<reference evidence="11 12" key="1">
    <citation type="journal article" date="2016" name="Nat. Commun.">
        <title>Thousands of microbial genomes shed light on interconnected biogeochemical processes in an aquifer system.</title>
        <authorList>
            <person name="Anantharaman K."/>
            <person name="Brown C.T."/>
            <person name="Hug L.A."/>
            <person name="Sharon I."/>
            <person name="Castelle C.J."/>
            <person name="Probst A.J."/>
            <person name="Thomas B.C."/>
            <person name="Singh A."/>
            <person name="Wilkins M.J."/>
            <person name="Karaoz U."/>
            <person name="Brodie E.L."/>
            <person name="Williams K.H."/>
            <person name="Hubbard S.S."/>
            <person name="Banfield J.F."/>
        </authorList>
    </citation>
    <scope>NUCLEOTIDE SEQUENCE [LARGE SCALE GENOMIC DNA]</scope>
</reference>
<name>A0A1G2PJU3_9BACT</name>
<evidence type="ECO:0000256" key="3">
    <source>
        <dbReference type="ARBA" id="ARBA00022801"/>
    </source>
</evidence>
<evidence type="ECO:0000313" key="12">
    <source>
        <dbReference type="Proteomes" id="UP000177629"/>
    </source>
</evidence>
<evidence type="ECO:0000256" key="9">
    <source>
        <dbReference type="RuleBase" id="RU004016"/>
    </source>
</evidence>
<protein>
    <recommendedName>
        <fullName evidence="10">Peptidase S11 D-alanyl-D-alanine carboxypeptidase A N-terminal domain-containing protein</fullName>
    </recommendedName>
</protein>
<dbReference type="Proteomes" id="UP000177629">
    <property type="component" value="Unassembled WGS sequence"/>
</dbReference>
<feature type="active site" description="Acyl-ester intermediate" evidence="7">
    <location>
        <position position="117"/>
    </location>
</feature>
<accession>A0A1G2PJU3</accession>
<dbReference type="InterPro" id="IPR018044">
    <property type="entry name" value="Peptidase_S11"/>
</dbReference>
<dbReference type="SUPFAM" id="SSF56601">
    <property type="entry name" value="beta-lactamase/transpeptidase-like"/>
    <property type="match status" value="1"/>
</dbReference>
<comment type="caution">
    <text evidence="11">The sequence shown here is derived from an EMBL/GenBank/DDBJ whole genome shotgun (WGS) entry which is preliminary data.</text>
</comment>
<keyword evidence="3" id="KW-0378">Hydrolase</keyword>
<dbReference type="GO" id="GO:0071555">
    <property type="term" value="P:cell wall organization"/>
    <property type="evidence" value="ECO:0007669"/>
    <property type="project" value="UniProtKB-KW"/>
</dbReference>
<evidence type="ECO:0000256" key="4">
    <source>
        <dbReference type="ARBA" id="ARBA00022960"/>
    </source>
</evidence>
<evidence type="ECO:0000256" key="8">
    <source>
        <dbReference type="PIRSR" id="PIRSR618044-2"/>
    </source>
</evidence>
<proteinExistence type="inferred from homology"/>
<dbReference type="Pfam" id="PF00768">
    <property type="entry name" value="Peptidase_S11"/>
    <property type="match status" value="1"/>
</dbReference>
<feature type="active site" description="Proton acceptor" evidence="7">
    <location>
        <position position="120"/>
    </location>
</feature>
<dbReference type="InterPro" id="IPR001967">
    <property type="entry name" value="Peptidase_S11_N"/>
</dbReference>
<evidence type="ECO:0000256" key="6">
    <source>
        <dbReference type="ARBA" id="ARBA00023316"/>
    </source>
</evidence>
<feature type="binding site" evidence="8">
    <location>
        <position position="278"/>
    </location>
    <ligand>
        <name>substrate</name>
    </ligand>
</feature>
<keyword evidence="6" id="KW-0961">Cell wall biogenesis/degradation</keyword>
<evidence type="ECO:0000256" key="7">
    <source>
        <dbReference type="PIRSR" id="PIRSR618044-1"/>
    </source>
</evidence>
<keyword evidence="4" id="KW-0133">Cell shape</keyword>
<evidence type="ECO:0000313" key="11">
    <source>
        <dbReference type="EMBL" id="OHA48586.1"/>
    </source>
</evidence>
<evidence type="ECO:0000256" key="5">
    <source>
        <dbReference type="ARBA" id="ARBA00022984"/>
    </source>
</evidence>
<dbReference type="GO" id="GO:0006508">
    <property type="term" value="P:proteolysis"/>
    <property type="evidence" value="ECO:0007669"/>
    <property type="project" value="InterPro"/>
</dbReference>
<evidence type="ECO:0000256" key="1">
    <source>
        <dbReference type="ARBA" id="ARBA00007164"/>
    </source>
</evidence>
<sequence>MFPSLRFFFLIALLLAAVIVGRYFGSSQASLVEGTSNAESDTKDAASPTDVLFDASATIVSFGALPQAEIKPEWQIPERISSVPNIEIGARAVYAQILPSHHVLLAFHENDQLPIASLTKLATALVVMKEIPADVEILITQSAVGIEGSAGNLIVGETLQRNELMKALLVPSSNDAAEAFVEYLGGEKSVLQKLSQITQAFGLSQTHFVNAHGLDADGHFSTAHDVSVLLEQAIQNTTLQEILASKEATIARSDGSFPRRLTTTNELLEEVPGIIAGKTGFTDEARGTIALAFRPTLAPNERRIVVLTVLGAEDRFAEAYALIRWIREAYVW</sequence>
<dbReference type="STRING" id="1802362.A2806_00295"/>
<dbReference type="EMBL" id="MHSS01000005">
    <property type="protein sequence ID" value="OHA48586.1"/>
    <property type="molecule type" value="Genomic_DNA"/>
</dbReference>
<dbReference type="AlphaFoldDB" id="A0A1G2PJU3"/>
<dbReference type="GO" id="GO:0008360">
    <property type="term" value="P:regulation of cell shape"/>
    <property type="evidence" value="ECO:0007669"/>
    <property type="project" value="UniProtKB-KW"/>
</dbReference>
<dbReference type="InterPro" id="IPR012338">
    <property type="entry name" value="Beta-lactam/transpept-like"/>
</dbReference>
<dbReference type="Gene3D" id="3.40.710.10">
    <property type="entry name" value="DD-peptidase/beta-lactamase superfamily"/>
    <property type="match status" value="1"/>
</dbReference>
<feature type="domain" description="Peptidase S11 D-alanyl-D-alanine carboxypeptidase A N-terminal" evidence="10">
    <location>
        <begin position="99"/>
        <end position="289"/>
    </location>
</feature>
<feature type="active site" evidence="7">
    <location>
        <position position="172"/>
    </location>
</feature>
<evidence type="ECO:0000256" key="2">
    <source>
        <dbReference type="ARBA" id="ARBA00022729"/>
    </source>
</evidence>